<dbReference type="InterPro" id="IPR049326">
    <property type="entry name" value="Rhodopsin_dom_fungi"/>
</dbReference>
<feature type="transmembrane region" description="Helical" evidence="7">
    <location>
        <begin position="60"/>
        <end position="80"/>
    </location>
</feature>
<feature type="domain" description="Rhodopsin" evidence="8">
    <location>
        <begin position="44"/>
        <end position="287"/>
    </location>
</feature>
<feature type="compositionally biased region" description="Polar residues" evidence="6">
    <location>
        <begin position="372"/>
        <end position="392"/>
    </location>
</feature>
<feature type="transmembrane region" description="Helical" evidence="7">
    <location>
        <begin position="191"/>
        <end position="215"/>
    </location>
</feature>
<feature type="transmembrane region" description="Helical" evidence="7">
    <location>
        <begin position="105"/>
        <end position="127"/>
    </location>
</feature>
<dbReference type="PANTHER" id="PTHR33048:SF158">
    <property type="entry name" value="MEMBRANE PROTEIN PTH11-LIKE, PUTATIVE-RELATED"/>
    <property type="match status" value="1"/>
</dbReference>
<protein>
    <recommendedName>
        <fullName evidence="8">Rhodopsin domain-containing protein</fullName>
    </recommendedName>
</protein>
<feature type="transmembrane region" description="Helical" evidence="7">
    <location>
        <begin position="227"/>
        <end position="248"/>
    </location>
</feature>
<dbReference type="GO" id="GO:0016020">
    <property type="term" value="C:membrane"/>
    <property type="evidence" value="ECO:0007669"/>
    <property type="project" value="UniProtKB-SubCell"/>
</dbReference>
<dbReference type="Proteomes" id="UP000799778">
    <property type="component" value="Unassembled WGS sequence"/>
</dbReference>
<keyword evidence="4 7" id="KW-0472">Membrane</keyword>
<sequence>MELPLRLPPPGVSANFDNPEFLGTPVIVVAPIALFLIIFSAAGRVYSRVIVFGKWRFEEYIFCLTCALCVAVTCFSIAIVEGPNGHHSWDIVRTEVSKSDVQSLMSFWITLGPVFWLLKLNLFMFILNIFDNVRWFKSCVYVGIIITGIIFSSYTIVITMSCTPRNGTDTINYLQALNRAQCTSPNGANAIMANLTTAFNAAANVYILLLPFPLISTLRLTTLQKRGVYGIYGAGIILCICSLLGAIYRVKSWQTNDLTGAQIPHTALIITEIALSITITCIPSVYETICHFTKPDIDDRTTLATPKLQLLNSGRSTPQVESRATWRKTHRDIEEIPYREKPTSHPDPTVPHTRMKALPTTPFPLHYDSKPCSPTSETSSKTDLSLILSQPSPATPKTPHSPGSVHSMHLPIMLSPHARTFERRKSMQSMDLEIMLSPRAMDQVFLR</sequence>
<evidence type="ECO:0000313" key="10">
    <source>
        <dbReference type="Proteomes" id="UP000799778"/>
    </source>
</evidence>
<feature type="transmembrane region" description="Helical" evidence="7">
    <location>
        <begin position="20"/>
        <end position="39"/>
    </location>
</feature>
<dbReference type="RefSeq" id="XP_033377801.1">
    <property type="nucleotide sequence ID" value="XM_033526246.1"/>
</dbReference>
<feature type="compositionally biased region" description="Polar residues" evidence="6">
    <location>
        <begin position="313"/>
        <end position="322"/>
    </location>
</feature>
<dbReference type="EMBL" id="ML978078">
    <property type="protein sequence ID" value="KAF2009462.1"/>
    <property type="molecule type" value="Genomic_DNA"/>
</dbReference>
<keyword evidence="3 7" id="KW-1133">Transmembrane helix</keyword>
<feature type="transmembrane region" description="Helical" evidence="7">
    <location>
        <begin position="139"/>
        <end position="160"/>
    </location>
</feature>
<keyword evidence="2 7" id="KW-0812">Transmembrane</keyword>
<feature type="compositionally biased region" description="Basic and acidic residues" evidence="6">
    <location>
        <begin position="331"/>
        <end position="344"/>
    </location>
</feature>
<evidence type="ECO:0000256" key="7">
    <source>
        <dbReference type="SAM" id="Phobius"/>
    </source>
</evidence>
<evidence type="ECO:0000256" key="4">
    <source>
        <dbReference type="ARBA" id="ARBA00023136"/>
    </source>
</evidence>
<evidence type="ECO:0000256" key="5">
    <source>
        <dbReference type="ARBA" id="ARBA00038359"/>
    </source>
</evidence>
<evidence type="ECO:0000256" key="1">
    <source>
        <dbReference type="ARBA" id="ARBA00004141"/>
    </source>
</evidence>
<proteinExistence type="inferred from homology"/>
<dbReference type="AlphaFoldDB" id="A0A6A5X928"/>
<name>A0A6A5X928_9PLEO</name>
<gene>
    <name evidence="9" type="ORF">BU24DRAFT_414789</name>
</gene>
<reference evidence="9" key="1">
    <citation type="journal article" date="2020" name="Stud. Mycol.">
        <title>101 Dothideomycetes genomes: a test case for predicting lifestyles and emergence of pathogens.</title>
        <authorList>
            <person name="Haridas S."/>
            <person name="Albert R."/>
            <person name="Binder M."/>
            <person name="Bloem J."/>
            <person name="Labutti K."/>
            <person name="Salamov A."/>
            <person name="Andreopoulos B."/>
            <person name="Baker S."/>
            <person name="Barry K."/>
            <person name="Bills G."/>
            <person name="Bluhm B."/>
            <person name="Cannon C."/>
            <person name="Castanera R."/>
            <person name="Culley D."/>
            <person name="Daum C."/>
            <person name="Ezra D."/>
            <person name="Gonzalez J."/>
            <person name="Henrissat B."/>
            <person name="Kuo A."/>
            <person name="Liang C."/>
            <person name="Lipzen A."/>
            <person name="Lutzoni F."/>
            <person name="Magnuson J."/>
            <person name="Mondo S."/>
            <person name="Nolan M."/>
            <person name="Ohm R."/>
            <person name="Pangilinan J."/>
            <person name="Park H.-J."/>
            <person name="Ramirez L."/>
            <person name="Alfaro M."/>
            <person name="Sun H."/>
            <person name="Tritt A."/>
            <person name="Yoshinaga Y."/>
            <person name="Zwiers L.-H."/>
            <person name="Turgeon B."/>
            <person name="Goodwin S."/>
            <person name="Spatafora J."/>
            <person name="Crous P."/>
            <person name="Grigoriev I."/>
        </authorList>
    </citation>
    <scope>NUCLEOTIDE SEQUENCE</scope>
    <source>
        <strain evidence="9">CBS 175.79</strain>
    </source>
</reference>
<dbReference type="Pfam" id="PF20684">
    <property type="entry name" value="Fung_rhodopsin"/>
    <property type="match status" value="1"/>
</dbReference>
<evidence type="ECO:0000256" key="3">
    <source>
        <dbReference type="ARBA" id="ARBA00022989"/>
    </source>
</evidence>
<dbReference type="OrthoDB" id="444631at2759"/>
<dbReference type="InterPro" id="IPR052337">
    <property type="entry name" value="SAT4-like"/>
</dbReference>
<dbReference type="GeneID" id="54283643"/>
<feature type="region of interest" description="Disordered" evidence="6">
    <location>
        <begin position="313"/>
        <end position="408"/>
    </location>
</feature>
<keyword evidence="10" id="KW-1185">Reference proteome</keyword>
<organism evidence="9 10">
    <name type="scientific">Aaosphaeria arxii CBS 175.79</name>
    <dbReference type="NCBI Taxonomy" id="1450172"/>
    <lineage>
        <taxon>Eukaryota</taxon>
        <taxon>Fungi</taxon>
        <taxon>Dikarya</taxon>
        <taxon>Ascomycota</taxon>
        <taxon>Pezizomycotina</taxon>
        <taxon>Dothideomycetes</taxon>
        <taxon>Pleosporomycetidae</taxon>
        <taxon>Pleosporales</taxon>
        <taxon>Pleosporales incertae sedis</taxon>
        <taxon>Aaosphaeria</taxon>
    </lineage>
</organism>
<evidence type="ECO:0000259" key="8">
    <source>
        <dbReference type="Pfam" id="PF20684"/>
    </source>
</evidence>
<comment type="subcellular location">
    <subcellularLocation>
        <location evidence="1">Membrane</location>
        <topology evidence="1">Multi-pass membrane protein</topology>
    </subcellularLocation>
</comment>
<evidence type="ECO:0000256" key="2">
    <source>
        <dbReference type="ARBA" id="ARBA00022692"/>
    </source>
</evidence>
<evidence type="ECO:0000256" key="6">
    <source>
        <dbReference type="SAM" id="MobiDB-lite"/>
    </source>
</evidence>
<evidence type="ECO:0000313" key="9">
    <source>
        <dbReference type="EMBL" id="KAF2009462.1"/>
    </source>
</evidence>
<dbReference type="PANTHER" id="PTHR33048">
    <property type="entry name" value="PTH11-LIKE INTEGRAL MEMBRANE PROTEIN (AFU_ORTHOLOGUE AFUA_5G11245)"/>
    <property type="match status" value="1"/>
</dbReference>
<comment type="similarity">
    <text evidence="5">Belongs to the SAT4 family.</text>
</comment>
<accession>A0A6A5X928</accession>